<proteinExistence type="predicted"/>
<name>A0A3S4DQZ0_9HYPH</name>
<gene>
    <name evidence="2" type="ORF">DEVEQU_02343</name>
</gene>
<dbReference type="PANTHER" id="PTHR38590:SF1">
    <property type="entry name" value="BLL0828 PROTEIN"/>
    <property type="match status" value="1"/>
</dbReference>
<dbReference type="Proteomes" id="UP000268844">
    <property type="component" value="Unassembled WGS sequence"/>
</dbReference>
<reference evidence="2 3" key="1">
    <citation type="submission" date="2018-12" db="EMBL/GenBank/DDBJ databases">
        <authorList>
            <person name="Criscuolo A."/>
        </authorList>
    </citation>
    <scope>NUCLEOTIDE SEQUENCE [LARGE SCALE GENOMIC DNA]</scope>
    <source>
        <strain evidence="2">ACIP1116281</strain>
    </source>
</reference>
<dbReference type="InterPro" id="IPR011335">
    <property type="entry name" value="Restrct_endonuc-II-like"/>
</dbReference>
<dbReference type="InterPro" id="IPR007569">
    <property type="entry name" value="DUF559"/>
</dbReference>
<feature type="domain" description="DUF559" evidence="1">
    <location>
        <begin position="1"/>
        <end position="98"/>
    </location>
</feature>
<dbReference type="SUPFAM" id="SSF52980">
    <property type="entry name" value="Restriction endonuclease-like"/>
    <property type="match status" value="1"/>
</dbReference>
<dbReference type="PANTHER" id="PTHR38590">
    <property type="entry name" value="BLL0828 PROTEIN"/>
    <property type="match status" value="1"/>
</dbReference>
<evidence type="ECO:0000313" key="2">
    <source>
        <dbReference type="EMBL" id="VDS05202.1"/>
    </source>
</evidence>
<evidence type="ECO:0000313" key="3">
    <source>
        <dbReference type="Proteomes" id="UP000268844"/>
    </source>
</evidence>
<dbReference type="CDD" id="cd01038">
    <property type="entry name" value="Endonuclease_DUF559"/>
    <property type="match status" value="1"/>
</dbReference>
<keyword evidence="3" id="KW-1185">Reference proteome</keyword>
<accession>A0A3S4DQZ0</accession>
<dbReference type="AlphaFoldDB" id="A0A3S4DQZ0"/>
<evidence type="ECO:0000259" key="1">
    <source>
        <dbReference type="Pfam" id="PF04480"/>
    </source>
</evidence>
<organism evidence="2 3">
    <name type="scientific">Devosia equisanguinis</name>
    <dbReference type="NCBI Taxonomy" id="2490941"/>
    <lineage>
        <taxon>Bacteria</taxon>
        <taxon>Pseudomonadati</taxon>
        <taxon>Pseudomonadota</taxon>
        <taxon>Alphaproteobacteria</taxon>
        <taxon>Hyphomicrobiales</taxon>
        <taxon>Devosiaceae</taxon>
        <taxon>Devosia</taxon>
    </lineage>
</organism>
<protein>
    <recommendedName>
        <fullName evidence="1">DUF559 domain-containing protein</fullName>
    </recommendedName>
</protein>
<sequence length="103" mass="12000">MRRKPTEAEQALWLLLRDRRFLGFKFRRQVPIGPYVADFVCYASKLVIEADGLQHAESARDLIRDAELSRRGFRLLRLWNHDILARPQGVAELIWSELQGGKP</sequence>
<dbReference type="Pfam" id="PF04480">
    <property type="entry name" value="DUF559"/>
    <property type="match status" value="1"/>
</dbReference>
<dbReference type="EMBL" id="UZWD01000028">
    <property type="protein sequence ID" value="VDS05202.1"/>
    <property type="molecule type" value="Genomic_DNA"/>
</dbReference>
<dbReference type="Gene3D" id="3.40.960.10">
    <property type="entry name" value="VSR Endonuclease"/>
    <property type="match status" value="1"/>
</dbReference>
<dbReference type="InterPro" id="IPR047216">
    <property type="entry name" value="Endonuclease_DUF559_bact"/>
</dbReference>